<dbReference type="STRING" id="429701.A0A2G9I2R8"/>
<organism evidence="2 3">
    <name type="scientific">Handroanthus impetiginosus</name>
    <dbReference type="NCBI Taxonomy" id="429701"/>
    <lineage>
        <taxon>Eukaryota</taxon>
        <taxon>Viridiplantae</taxon>
        <taxon>Streptophyta</taxon>
        <taxon>Embryophyta</taxon>
        <taxon>Tracheophyta</taxon>
        <taxon>Spermatophyta</taxon>
        <taxon>Magnoliopsida</taxon>
        <taxon>eudicotyledons</taxon>
        <taxon>Gunneridae</taxon>
        <taxon>Pentapetalae</taxon>
        <taxon>asterids</taxon>
        <taxon>lamiids</taxon>
        <taxon>Lamiales</taxon>
        <taxon>Bignoniaceae</taxon>
        <taxon>Crescentiina</taxon>
        <taxon>Tabebuia alliance</taxon>
        <taxon>Handroanthus</taxon>
    </lineage>
</organism>
<dbReference type="Proteomes" id="UP000231279">
    <property type="component" value="Unassembled WGS sequence"/>
</dbReference>
<dbReference type="Pfam" id="PF00646">
    <property type="entry name" value="F-box"/>
    <property type="match status" value="1"/>
</dbReference>
<name>A0A2G9I2R8_9LAMI</name>
<feature type="domain" description="F-box" evidence="1">
    <location>
        <begin position="1"/>
        <end position="43"/>
    </location>
</feature>
<accession>A0A2G9I2R8</accession>
<dbReference type="InterPro" id="IPR001810">
    <property type="entry name" value="F-box_dom"/>
</dbReference>
<dbReference type="PROSITE" id="PS50181">
    <property type="entry name" value="FBOX"/>
    <property type="match status" value="1"/>
</dbReference>
<dbReference type="AlphaFoldDB" id="A0A2G9I2R8"/>
<dbReference type="PANTHER" id="PTHR31672">
    <property type="entry name" value="BNACNNG10540D PROTEIN"/>
    <property type="match status" value="1"/>
</dbReference>
<dbReference type="InterPro" id="IPR050796">
    <property type="entry name" value="SCF_F-box_component"/>
</dbReference>
<dbReference type="NCBIfam" id="TIGR01640">
    <property type="entry name" value="F_box_assoc_1"/>
    <property type="match status" value="1"/>
</dbReference>
<reference evidence="3" key="1">
    <citation type="journal article" date="2018" name="Gigascience">
        <title>Genome assembly of the Pink Ipe (Handroanthus impetiginosus, Bignoniaceae), a highly valued, ecologically keystone Neotropical timber forest tree.</title>
        <authorList>
            <person name="Silva-Junior O.B."/>
            <person name="Grattapaglia D."/>
            <person name="Novaes E."/>
            <person name="Collevatti R.G."/>
        </authorList>
    </citation>
    <scope>NUCLEOTIDE SEQUENCE [LARGE SCALE GENOMIC DNA]</scope>
    <source>
        <strain evidence="3">cv. UFG-1</strain>
    </source>
</reference>
<sequence>MPILPFELIEDILCRLPVKSLKRFRAVAKSCCFLIDSKNFTKLHLQQSLVTNSNRHLILGGHGLYNVDLDLLDNAHVIKPPFYYKSFDGICNSCNGIVLVMSEPPGLWNPFSREYKILPNCSGQRPTPLESYSKTVHGFGYDSRNDDYKVVRVVEFRHILSNIWLSSETMIYSLKANSWRRIEDFPYRLPLLRGNWGVHVNGSLHTVVEKPDDMGAPRIMAFSLQTEKHYEVMIPRGSQIRGYDVSTHMIEGCLCLVCTNRSGVVIWIMKEYGVEESWIMLLSVSRSTLEYNHFVKPLAYSRDGDKVLLNCDEKRLVWYDLRTEAVHNVSVDGLPFVFCAEVCVESLVSLNGRDEVKKQRQGKKGGKTAKFDQVIR</sequence>
<gene>
    <name evidence="2" type="ORF">CDL12_03231</name>
</gene>
<evidence type="ECO:0000313" key="3">
    <source>
        <dbReference type="Proteomes" id="UP000231279"/>
    </source>
</evidence>
<dbReference type="EMBL" id="NKXS01000470">
    <property type="protein sequence ID" value="PIN24045.1"/>
    <property type="molecule type" value="Genomic_DNA"/>
</dbReference>
<dbReference type="OrthoDB" id="591557at2759"/>
<dbReference type="InterPro" id="IPR036047">
    <property type="entry name" value="F-box-like_dom_sf"/>
</dbReference>
<dbReference type="PANTHER" id="PTHR31672:SF13">
    <property type="entry name" value="F-BOX PROTEIN CPR30-LIKE"/>
    <property type="match status" value="1"/>
</dbReference>
<proteinExistence type="predicted"/>
<dbReference type="Pfam" id="PF07734">
    <property type="entry name" value="FBA_1"/>
    <property type="match status" value="1"/>
</dbReference>
<dbReference type="InterPro" id="IPR006527">
    <property type="entry name" value="F-box-assoc_dom_typ1"/>
</dbReference>
<dbReference type="InterPro" id="IPR017451">
    <property type="entry name" value="F-box-assoc_interact_dom"/>
</dbReference>
<keyword evidence="3" id="KW-1185">Reference proteome</keyword>
<comment type="caution">
    <text evidence="2">The sequence shown here is derived from an EMBL/GenBank/DDBJ whole genome shotgun (WGS) entry which is preliminary data.</text>
</comment>
<evidence type="ECO:0000259" key="1">
    <source>
        <dbReference type="PROSITE" id="PS50181"/>
    </source>
</evidence>
<dbReference type="CDD" id="cd22157">
    <property type="entry name" value="F-box_AtFBW1-like"/>
    <property type="match status" value="1"/>
</dbReference>
<dbReference type="SMART" id="SM00256">
    <property type="entry name" value="FBOX"/>
    <property type="match status" value="1"/>
</dbReference>
<evidence type="ECO:0000313" key="2">
    <source>
        <dbReference type="EMBL" id="PIN24045.1"/>
    </source>
</evidence>
<protein>
    <recommendedName>
        <fullName evidence="1">F-box domain-containing protein</fullName>
    </recommendedName>
</protein>
<dbReference type="SUPFAM" id="SSF81383">
    <property type="entry name" value="F-box domain"/>
    <property type="match status" value="1"/>
</dbReference>